<dbReference type="PANTHER" id="PTHR35526:SF3">
    <property type="entry name" value="ANTI-SIGMA-F FACTOR RSBW"/>
    <property type="match status" value="1"/>
</dbReference>
<dbReference type="CDD" id="cd16936">
    <property type="entry name" value="HATPase_RsbW-like"/>
    <property type="match status" value="1"/>
</dbReference>
<dbReference type="GO" id="GO:0004674">
    <property type="term" value="F:protein serine/threonine kinase activity"/>
    <property type="evidence" value="ECO:0007669"/>
    <property type="project" value="UniProtKB-KW"/>
</dbReference>
<comment type="caution">
    <text evidence="3">The sequence shown here is derived from an EMBL/GenBank/DDBJ whole genome shotgun (WGS) entry which is preliminary data.</text>
</comment>
<accession>A0A7I9WEI5</accession>
<protein>
    <submittedName>
        <fullName evidence="3">Anti-sigma regulatory factor</fullName>
    </submittedName>
</protein>
<evidence type="ECO:0000259" key="2">
    <source>
        <dbReference type="Pfam" id="PF13581"/>
    </source>
</evidence>
<dbReference type="Gene3D" id="3.30.565.10">
    <property type="entry name" value="Histidine kinase-like ATPase, C-terminal domain"/>
    <property type="match status" value="1"/>
</dbReference>
<dbReference type="SUPFAM" id="SSF55874">
    <property type="entry name" value="ATPase domain of HSP90 chaperone/DNA topoisomerase II/histidine kinase"/>
    <property type="match status" value="1"/>
</dbReference>
<dbReference type="RefSeq" id="WP_193487814.1">
    <property type="nucleotide sequence ID" value="NZ_BAAAMC010000075.1"/>
</dbReference>
<evidence type="ECO:0000313" key="3">
    <source>
        <dbReference type="EMBL" id="GFG55889.1"/>
    </source>
</evidence>
<reference evidence="3 4" key="1">
    <citation type="journal article" date="2019" name="Emerg. Microbes Infect.">
        <title>Comprehensive subspecies identification of 175 nontuberculous mycobacteria species based on 7547 genomic profiles.</title>
        <authorList>
            <person name="Matsumoto Y."/>
            <person name="Kinjo T."/>
            <person name="Motooka D."/>
            <person name="Nabeya D."/>
            <person name="Jung N."/>
            <person name="Uechi K."/>
            <person name="Horii T."/>
            <person name="Iida T."/>
            <person name="Fujita J."/>
            <person name="Nakamura S."/>
        </authorList>
    </citation>
    <scope>NUCLEOTIDE SEQUENCE [LARGE SCALE GENOMIC DNA]</scope>
    <source>
        <strain evidence="3 4">JCM 13392</strain>
    </source>
</reference>
<keyword evidence="1" id="KW-0808">Transferase</keyword>
<dbReference type="AlphaFoldDB" id="A0A7I9WEI5"/>
<feature type="domain" description="Histidine kinase/HSP90-like ATPase" evidence="2">
    <location>
        <begin position="21"/>
        <end position="141"/>
    </location>
</feature>
<dbReference type="EMBL" id="BLKT01000001">
    <property type="protein sequence ID" value="GFG55889.1"/>
    <property type="molecule type" value="Genomic_DNA"/>
</dbReference>
<keyword evidence="4" id="KW-1185">Reference proteome</keyword>
<dbReference type="InterPro" id="IPR050267">
    <property type="entry name" value="Anti-sigma-factor_SerPK"/>
</dbReference>
<organism evidence="3 4">
    <name type="scientific">Mycolicibacterium murale</name>
    <dbReference type="NCBI Taxonomy" id="182220"/>
    <lineage>
        <taxon>Bacteria</taxon>
        <taxon>Bacillati</taxon>
        <taxon>Actinomycetota</taxon>
        <taxon>Actinomycetes</taxon>
        <taxon>Mycobacteriales</taxon>
        <taxon>Mycobacteriaceae</taxon>
        <taxon>Mycolicibacterium</taxon>
    </lineage>
</organism>
<keyword evidence="1" id="KW-0723">Serine/threonine-protein kinase</keyword>
<proteinExistence type="predicted"/>
<dbReference type="PANTHER" id="PTHR35526">
    <property type="entry name" value="ANTI-SIGMA-F FACTOR RSBW-RELATED"/>
    <property type="match status" value="1"/>
</dbReference>
<dbReference type="Pfam" id="PF13581">
    <property type="entry name" value="HATPase_c_2"/>
    <property type="match status" value="1"/>
</dbReference>
<evidence type="ECO:0000256" key="1">
    <source>
        <dbReference type="ARBA" id="ARBA00022527"/>
    </source>
</evidence>
<evidence type="ECO:0000313" key="4">
    <source>
        <dbReference type="Proteomes" id="UP000465241"/>
    </source>
</evidence>
<dbReference type="InterPro" id="IPR003594">
    <property type="entry name" value="HATPase_dom"/>
</dbReference>
<name>A0A7I9WEI5_9MYCO</name>
<keyword evidence="1" id="KW-0418">Kinase</keyword>
<gene>
    <name evidence="3" type="ORF">MMUR_00250</name>
</gene>
<dbReference type="InterPro" id="IPR036890">
    <property type="entry name" value="HATPase_C_sf"/>
</dbReference>
<sequence>MAMDHCTCAGNDCQLFTKNGAADPFSVAEFRRAGQQWLECNINCDAELRGDIVLAMNEALSNCVDHAYQHSDGAGQVMALRISYDLTAATLTVYVTDHGCWTEPVATPANRLRGRGIPLMRALADELSVHGTEHGTTVRMCFDLHTATPC</sequence>
<dbReference type="Proteomes" id="UP000465241">
    <property type="component" value="Unassembled WGS sequence"/>
</dbReference>